<organism evidence="1 2">
    <name type="scientific">Eimeria brunetti</name>
    <dbReference type="NCBI Taxonomy" id="51314"/>
    <lineage>
        <taxon>Eukaryota</taxon>
        <taxon>Sar</taxon>
        <taxon>Alveolata</taxon>
        <taxon>Apicomplexa</taxon>
        <taxon>Conoidasida</taxon>
        <taxon>Coccidia</taxon>
        <taxon>Eucoccidiorida</taxon>
        <taxon>Eimeriorina</taxon>
        <taxon>Eimeriidae</taxon>
        <taxon>Eimeria</taxon>
    </lineage>
</organism>
<reference evidence="1" key="2">
    <citation type="submission" date="2013-10" db="EMBL/GenBank/DDBJ databases">
        <authorList>
            <person name="Aslett M."/>
        </authorList>
    </citation>
    <scope>NUCLEOTIDE SEQUENCE [LARGE SCALE GENOMIC DNA]</scope>
    <source>
        <strain evidence="1">Houghton</strain>
    </source>
</reference>
<evidence type="ECO:0000313" key="2">
    <source>
        <dbReference type="Proteomes" id="UP000030750"/>
    </source>
</evidence>
<name>U6M020_9EIME</name>
<proteinExistence type="predicted"/>
<accession>U6M020</accession>
<keyword evidence="2" id="KW-1185">Reference proteome</keyword>
<sequence length="143" mass="14938">MRKLGVEEMCWQLRIGVCERESMGNYRAAGRFYAGGGEDGRSRKKCLGKRVVEGYLLVEGRVLGSVCRLGVGGMGRKERGVWGCGDGMEADEKCCLLQRRKVTGVKTEEAGRGGKDGGGIVREGLGTSGLGGMGFSGGGVGGA</sequence>
<dbReference type="AlphaFoldDB" id="U6M020"/>
<evidence type="ECO:0000313" key="1">
    <source>
        <dbReference type="EMBL" id="CDJ54194.1"/>
    </source>
</evidence>
<dbReference type="VEuPathDB" id="ToxoDB:EBH_0084390"/>
<dbReference type="Proteomes" id="UP000030750">
    <property type="component" value="Unassembled WGS sequence"/>
</dbReference>
<reference evidence="1" key="1">
    <citation type="submission" date="2013-10" db="EMBL/GenBank/DDBJ databases">
        <title>Genomic analysis of the causative agents of coccidiosis in chickens.</title>
        <authorList>
            <person name="Reid A.J."/>
            <person name="Blake D."/>
            <person name="Billington K."/>
            <person name="Browne H."/>
            <person name="Dunn M."/>
            <person name="Hung S."/>
            <person name="Kawahara F."/>
            <person name="Miranda-Saavedra D."/>
            <person name="Mourier T."/>
            <person name="Nagra H."/>
            <person name="Otto T.D."/>
            <person name="Rawlings N."/>
            <person name="Sanchez A."/>
            <person name="Sanders M."/>
            <person name="Subramaniam C."/>
            <person name="Tay Y."/>
            <person name="Dear P."/>
            <person name="Doerig C."/>
            <person name="Gruber A."/>
            <person name="Parkinson J."/>
            <person name="Shirley M."/>
            <person name="Wan K.L."/>
            <person name="Berriman M."/>
            <person name="Tomley F."/>
            <person name="Pain A."/>
        </authorList>
    </citation>
    <scope>NUCLEOTIDE SEQUENCE [LARGE SCALE GENOMIC DNA]</scope>
    <source>
        <strain evidence="1">Houghton</strain>
    </source>
</reference>
<protein>
    <submittedName>
        <fullName evidence="1">Uncharacterized protein</fullName>
    </submittedName>
</protein>
<dbReference type="EMBL" id="HG714102">
    <property type="protein sequence ID" value="CDJ54194.1"/>
    <property type="molecule type" value="Genomic_DNA"/>
</dbReference>
<gene>
    <name evidence="1" type="ORF">EBH_0084390</name>
</gene>